<dbReference type="Proteomes" id="UP000030641">
    <property type="component" value="Unassembled WGS sequence"/>
</dbReference>
<dbReference type="EMBL" id="KL584776">
    <property type="protein sequence ID" value="KEQ91713.1"/>
    <property type="molecule type" value="Genomic_DNA"/>
</dbReference>
<dbReference type="AlphaFoldDB" id="A0A074Y1N5"/>
<dbReference type="Pfam" id="PF02037">
    <property type="entry name" value="SAP"/>
    <property type="match status" value="1"/>
</dbReference>
<keyword evidence="4" id="KW-1185">Reference proteome</keyword>
<dbReference type="InterPro" id="IPR003034">
    <property type="entry name" value="SAP_dom"/>
</dbReference>
<gene>
    <name evidence="3" type="ORF">AUEXF2481DRAFT_460743</name>
</gene>
<proteinExistence type="predicted"/>
<dbReference type="GeneID" id="25368051"/>
<dbReference type="RefSeq" id="XP_013340214.1">
    <property type="nucleotide sequence ID" value="XM_013484760.1"/>
</dbReference>
<dbReference type="OrthoDB" id="5348404at2759"/>
<evidence type="ECO:0000313" key="4">
    <source>
        <dbReference type="Proteomes" id="UP000030641"/>
    </source>
</evidence>
<feature type="domain" description="SAP" evidence="2">
    <location>
        <begin position="6"/>
        <end position="39"/>
    </location>
</feature>
<dbReference type="InParanoid" id="A0A074Y1N5"/>
<reference evidence="3 4" key="1">
    <citation type="journal article" date="2014" name="BMC Genomics">
        <title>Genome sequencing of four Aureobasidium pullulans varieties: biotechnological potential, stress tolerance, and description of new species.</title>
        <authorList>
            <person name="Gostin Ar C."/>
            <person name="Ohm R.A."/>
            <person name="Kogej T."/>
            <person name="Sonjak S."/>
            <person name="Turk M."/>
            <person name="Zajc J."/>
            <person name="Zalar P."/>
            <person name="Grube M."/>
            <person name="Sun H."/>
            <person name="Han J."/>
            <person name="Sharma A."/>
            <person name="Chiniquy J."/>
            <person name="Ngan C.Y."/>
            <person name="Lipzen A."/>
            <person name="Barry K."/>
            <person name="Grigoriev I.V."/>
            <person name="Gunde-Cimerman N."/>
        </authorList>
    </citation>
    <scope>NUCLEOTIDE SEQUENCE [LARGE SCALE GENOMIC DNA]</scope>
    <source>
        <strain evidence="3 4">EXF-2481</strain>
    </source>
</reference>
<organism evidence="3 4">
    <name type="scientific">Aureobasidium subglaciale (strain EXF-2481)</name>
    <name type="common">Aureobasidium pullulans var. subglaciale</name>
    <dbReference type="NCBI Taxonomy" id="1043005"/>
    <lineage>
        <taxon>Eukaryota</taxon>
        <taxon>Fungi</taxon>
        <taxon>Dikarya</taxon>
        <taxon>Ascomycota</taxon>
        <taxon>Pezizomycotina</taxon>
        <taxon>Dothideomycetes</taxon>
        <taxon>Dothideomycetidae</taxon>
        <taxon>Dothideales</taxon>
        <taxon>Saccotheciaceae</taxon>
        <taxon>Aureobasidium</taxon>
    </lineage>
</organism>
<evidence type="ECO:0000256" key="1">
    <source>
        <dbReference type="SAM" id="MobiDB-lite"/>
    </source>
</evidence>
<accession>A0A074Y1N5</accession>
<evidence type="ECO:0000259" key="2">
    <source>
        <dbReference type="Pfam" id="PF02037"/>
    </source>
</evidence>
<evidence type="ECO:0000313" key="3">
    <source>
        <dbReference type="EMBL" id="KEQ91713.1"/>
    </source>
</evidence>
<name>A0A074Y1N5_AURSE</name>
<feature type="region of interest" description="Disordered" evidence="1">
    <location>
        <begin position="348"/>
        <end position="370"/>
    </location>
</feature>
<sequence>MEPNPYDKMSKKELIALLKARKLPYQGTKALLVVKLLESDALSRSDDPPLPKHVTGAMEDPDPTAFLDILRKFVHDDNIRKNAKKLLAGPYSERVIINVQKLRGGGCLERTCSHCGSGTLWESMNHTYGVRSKCRDQSCQDMLGCANCRKKLQDIEEQWHRRKQDSCSDGSCGDLHECFRCETYIRNAIVPTSLPEHLQGPYDPVNEAGDMEEAKLSLDEMRRSVHNAHIRKLGQKLQNTLPYACEWIAIKQLLGDGKCLGTGCSLRGTSLFGDSLKILSDGPDIDCGGESSGLCSNPHGCPSCRDEMQFLDDAVARDHTGKCNSGKCYIVHACIGCKARLQPGANRDESIPDAISISSSDDESAPGDHCMSGQHGGNLVAELGRCDGPDPSKPEGLGCCLYDCLRCGMIEAKTGPRMRNDALKRLRANNNITNSTDSRQPINNSSARKRSFDDHDLHYYLPASHPLAQRIFDEKHRETLQRQGARFDGDQLGWFGTQQDPLPDFWMGRPILPDREISILKATTSIPKYYLSQSEEDLITHSESLQEKRLGIVVRRLEAELMSRDFWMQSLGYDARDDGGDLPGGRYIVSHASSGSLAKKR</sequence>
<dbReference type="InterPro" id="IPR036361">
    <property type="entry name" value="SAP_dom_sf"/>
</dbReference>
<dbReference type="HOGENOM" id="CLU_429574_0_0_1"/>
<dbReference type="Gene3D" id="1.10.720.30">
    <property type="entry name" value="SAP domain"/>
    <property type="match status" value="1"/>
</dbReference>
<protein>
    <recommendedName>
        <fullName evidence="2">SAP domain-containing protein</fullName>
    </recommendedName>
</protein>